<feature type="active site" description="Nucleophile; methyl group acceptor" evidence="8">
    <location>
        <position position="124"/>
    </location>
</feature>
<dbReference type="InterPro" id="IPR014048">
    <property type="entry name" value="MethylDNA_cys_MeTrfase_DNA-bd"/>
</dbReference>
<accession>A0ABS0U3D7</accession>
<dbReference type="PROSITE" id="PS00374">
    <property type="entry name" value="MGMT"/>
    <property type="match status" value="1"/>
</dbReference>
<keyword evidence="12" id="KW-1185">Reference proteome</keyword>
<comment type="similarity">
    <text evidence="8">Belongs to the MGMT family.</text>
</comment>
<evidence type="ECO:0000256" key="4">
    <source>
        <dbReference type="ARBA" id="ARBA00022679"/>
    </source>
</evidence>
<comment type="caution">
    <text evidence="11">The sequence shown here is derived from an EMBL/GenBank/DDBJ whole genome shotgun (WGS) entry which is preliminary data.</text>
</comment>
<dbReference type="GO" id="GO:0003908">
    <property type="term" value="F:methylated-DNA-[protein]-cysteine S-methyltransferase activity"/>
    <property type="evidence" value="ECO:0007669"/>
    <property type="project" value="UniProtKB-EC"/>
</dbReference>
<evidence type="ECO:0000256" key="6">
    <source>
        <dbReference type="ARBA" id="ARBA00023204"/>
    </source>
</evidence>
<dbReference type="NCBIfam" id="TIGR00589">
    <property type="entry name" value="ogt"/>
    <property type="match status" value="1"/>
</dbReference>
<dbReference type="HAMAP" id="MF_00772">
    <property type="entry name" value="OGT"/>
    <property type="match status" value="1"/>
</dbReference>
<keyword evidence="3 8" id="KW-0489">Methyltransferase</keyword>
<evidence type="ECO:0000313" key="11">
    <source>
        <dbReference type="EMBL" id="MBI6548384.1"/>
    </source>
</evidence>
<comment type="subcellular location">
    <subcellularLocation>
        <location evidence="8">Cytoplasm</location>
    </subcellularLocation>
</comment>
<feature type="domain" description="Methylated-DNA-[protein]-cysteine S-methyltransferase DNA binding" evidence="9">
    <location>
        <begin position="73"/>
        <end position="152"/>
    </location>
</feature>
<name>A0ABS0U3D7_9GAMM</name>
<dbReference type="InterPro" id="IPR036388">
    <property type="entry name" value="WH-like_DNA-bd_sf"/>
</dbReference>
<dbReference type="SUPFAM" id="SSF46767">
    <property type="entry name" value="Methylated DNA-protein cysteine methyltransferase, C-terminal domain"/>
    <property type="match status" value="1"/>
</dbReference>
<keyword evidence="6 8" id="KW-0234">DNA repair</keyword>
<dbReference type="EMBL" id="JACOII010000026">
    <property type="protein sequence ID" value="MBI6548384.1"/>
    <property type="molecule type" value="Genomic_DNA"/>
</dbReference>
<dbReference type="EC" id="2.1.1.63" evidence="8"/>
<dbReference type="PANTHER" id="PTHR10815">
    <property type="entry name" value="METHYLATED-DNA--PROTEIN-CYSTEINE METHYLTRANSFERASE"/>
    <property type="match status" value="1"/>
</dbReference>
<dbReference type="PANTHER" id="PTHR10815:SF5">
    <property type="entry name" value="METHYLATED-DNA--PROTEIN-CYSTEINE METHYLTRANSFERASE"/>
    <property type="match status" value="1"/>
</dbReference>
<feature type="domain" description="Methylguanine DNA methyltransferase ribonuclease-like" evidence="10">
    <location>
        <begin position="1"/>
        <end position="68"/>
    </location>
</feature>
<reference evidence="11 12" key="1">
    <citation type="submission" date="2020-08" db="EMBL/GenBank/DDBJ databases">
        <title>Description of Xenorhabdus lircayensis sp. nov., the symbiotic bacterium associated with the entomopathogenic nematode Steirnernema unicornum.</title>
        <authorList>
            <person name="Castaneda-Alvarez C."/>
            <person name="Prodan S."/>
            <person name="Zamorano A."/>
            <person name="San-Blas E."/>
            <person name="Aballay E."/>
        </authorList>
    </citation>
    <scope>NUCLEOTIDE SEQUENCE [LARGE SCALE GENOMIC DNA]</scope>
    <source>
        <strain evidence="11 12">VLS</strain>
    </source>
</reference>
<gene>
    <name evidence="11" type="ORF">H8A87_06540</name>
</gene>
<evidence type="ECO:0000256" key="7">
    <source>
        <dbReference type="ARBA" id="ARBA00049348"/>
    </source>
</evidence>
<evidence type="ECO:0000256" key="2">
    <source>
        <dbReference type="ARBA" id="ARBA00022490"/>
    </source>
</evidence>
<dbReference type="Proteomes" id="UP000696184">
    <property type="component" value="Unassembled WGS sequence"/>
</dbReference>
<evidence type="ECO:0000256" key="5">
    <source>
        <dbReference type="ARBA" id="ARBA00022763"/>
    </source>
</evidence>
<dbReference type="InterPro" id="IPR023546">
    <property type="entry name" value="MGMT"/>
</dbReference>
<evidence type="ECO:0000256" key="8">
    <source>
        <dbReference type="HAMAP-Rule" id="MF_00772"/>
    </source>
</evidence>
<dbReference type="Pfam" id="PF02870">
    <property type="entry name" value="Methyltransf_1N"/>
    <property type="match status" value="1"/>
</dbReference>
<evidence type="ECO:0000313" key="12">
    <source>
        <dbReference type="Proteomes" id="UP000696184"/>
    </source>
</evidence>
<dbReference type="Gene3D" id="1.10.10.10">
    <property type="entry name" value="Winged helix-like DNA-binding domain superfamily/Winged helix DNA-binding domain"/>
    <property type="match status" value="1"/>
</dbReference>
<evidence type="ECO:0000256" key="1">
    <source>
        <dbReference type="ARBA" id="ARBA00001286"/>
    </source>
</evidence>
<comment type="catalytic activity">
    <reaction evidence="1 8">
        <text>a 4-O-methyl-thymidine in DNA + L-cysteinyl-[protein] = a thymidine in DNA + S-methyl-L-cysteinyl-[protein]</text>
        <dbReference type="Rhea" id="RHEA:53428"/>
        <dbReference type="Rhea" id="RHEA-COMP:10131"/>
        <dbReference type="Rhea" id="RHEA-COMP:10132"/>
        <dbReference type="Rhea" id="RHEA-COMP:13555"/>
        <dbReference type="Rhea" id="RHEA-COMP:13556"/>
        <dbReference type="ChEBI" id="CHEBI:29950"/>
        <dbReference type="ChEBI" id="CHEBI:82612"/>
        <dbReference type="ChEBI" id="CHEBI:137386"/>
        <dbReference type="ChEBI" id="CHEBI:137387"/>
        <dbReference type="EC" id="2.1.1.63"/>
    </reaction>
</comment>
<evidence type="ECO:0000259" key="10">
    <source>
        <dbReference type="Pfam" id="PF02870"/>
    </source>
</evidence>
<proteinExistence type="inferred from homology"/>
<dbReference type="GO" id="GO:0032259">
    <property type="term" value="P:methylation"/>
    <property type="evidence" value="ECO:0007669"/>
    <property type="project" value="UniProtKB-KW"/>
</dbReference>
<comment type="catalytic activity">
    <reaction evidence="7 8">
        <text>a 6-O-methyl-2'-deoxyguanosine in DNA + L-cysteinyl-[protein] = S-methyl-L-cysteinyl-[protein] + a 2'-deoxyguanosine in DNA</text>
        <dbReference type="Rhea" id="RHEA:24000"/>
        <dbReference type="Rhea" id="RHEA-COMP:10131"/>
        <dbReference type="Rhea" id="RHEA-COMP:10132"/>
        <dbReference type="Rhea" id="RHEA-COMP:11367"/>
        <dbReference type="Rhea" id="RHEA-COMP:11368"/>
        <dbReference type="ChEBI" id="CHEBI:29950"/>
        <dbReference type="ChEBI" id="CHEBI:82612"/>
        <dbReference type="ChEBI" id="CHEBI:85445"/>
        <dbReference type="ChEBI" id="CHEBI:85448"/>
        <dbReference type="EC" id="2.1.1.63"/>
    </reaction>
</comment>
<dbReference type="SUPFAM" id="SSF53155">
    <property type="entry name" value="Methylated DNA-protein cysteine methyltransferase domain"/>
    <property type="match status" value="1"/>
</dbReference>
<dbReference type="RefSeq" id="WP_198689175.1">
    <property type="nucleotide sequence ID" value="NZ_CAWPUD010000023.1"/>
</dbReference>
<comment type="function">
    <text evidence="8">Involved in the cellular defense against the biological effects of O6-methylguanine (O6-MeG) and O4-methylthymine (O4-MeT) in DNA. Repairs the methylated nucleobase in DNA by stoichiometrically transferring the methyl group to a cysteine residue in the enzyme. This is a suicide reaction: the enzyme is irreversibly inactivated.</text>
</comment>
<dbReference type="CDD" id="cd06445">
    <property type="entry name" value="ATase"/>
    <property type="match status" value="1"/>
</dbReference>
<dbReference type="Pfam" id="PF01035">
    <property type="entry name" value="DNA_binding_1"/>
    <property type="match status" value="1"/>
</dbReference>
<comment type="miscellaneous">
    <text evidence="8">This enzyme catalyzes only one turnover and therefore is not strictly catalytic. According to one definition, an enzyme is a biocatalyst that acts repeatedly and over many reaction cycles.</text>
</comment>
<keyword evidence="4 8" id="KW-0808">Transferase</keyword>
<dbReference type="Gene3D" id="3.30.160.70">
    <property type="entry name" value="Methylated DNA-protein cysteine methyltransferase domain"/>
    <property type="match status" value="1"/>
</dbReference>
<protein>
    <recommendedName>
        <fullName evidence="8">Methylated-DNA--protein-cysteine methyltransferase</fullName>
        <ecNumber evidence="8">2.1.1.63</ecNumber>
    </recommendedName>
    <alternativeName>
        <fullName evidence="8">6-O-methylguanine-DNA methyltransferase</fullName>
        <shortName evidence="8">MGMT</shortName>
    </alternativeName>
    <alternativeName>
        <fullName evidence="8">O-6-methylguanine-DNA-alkyltransferase</fullName>
    </alternativeName>
</protein>
<keyword evidence="2 8" id="KW-0963">Cytoplasm</keyword>
<organism evidence="11 12">
    <name type="scientific">Xenorhabdus lircayensis</name>
    <dbReference type="NCBI Taxonomy" id="2763499"/>
    <lineage>
        <taxon>Bacteria</taxon>
        <taxon>Pseudomonadati</taxon>
        <taxon>Pseudomonadota</taxon>
        <taxon>Gammaproteobacteria</taxon>
        <taxon>Enterobacterales</taxon>
        <taxon>Morganellaceae</taxon>
        <taxon>Xenorhabdus</taxon>
    </lineage>
</organism>
<dbReference type="InterPro" id="IPR001497">
    <property type="entry name" value="MethylDNA_cys_MeTrfase_AS"/>
</dbReference>
<evidence type="ECO:0000256" key="3">
    <source>
        <dbReference type="ARBA" id="ARBA00022603"/>
    </source>
</evidence>
<dbReference type="InterPro" id="IPR036217">
    <property type="entry name" value="MethylDNA_cys_MeTrfase_DNAb"/>
</dbReference>
<dbReference type="InterPro" id="IPR036631">
    <property type="entry name" value="MGMT_N_sf"/>
</dbReference>
<dbReference type="InterPro" id="IPR008332">
    <property type="entry name" value="MethylG_MeTrfase_N"/>
</dbReference>
<sequence>MYHHYLNTPEGFPKPYVHITADDEGVTSIYFVNEKKESESKSAITKQCVKELQEYFKGKRLTFTVPLSMLGTEFQKRVWQRLCNIPYGEMWSYKQLALTLGSVNYCRAVGMANSRNPISLIVPCHRVIGHDGKLVGYTGGLDIKGWLLEHEKKSSKAKSKQS</sequence>
<keyword evidence="5 8" id="KW-0227">DNA damage</keyword>
<evidence type="ECO:0000259" key="9">
    <source>
        <dbReference type="Pfam" id="PF01035"/>
    </source>
</evidence>